<dbReference type="InterPro" id="IPR002110">
    <property type="entry name" value="Ankyrin_rpt"/>
</dbReference>
<dbReference type="OrthoDB" id="1577640at2759"/>
<dbReference type="SMART" id="SM00248">
    <property type="entry name" value="ANK"/>
    <property type="match status" value="7"/>
</dbReference>
<keyword evidence="1" id="KW-0677">Repeat</keyword>
<evidence type="ECO:0000256" key="1">
    <source>
        <dbReference type="ARBA" id="ARBA00022737"/>
    </source>
</evidence>
<dbReference type="Gene3D" id="3.40.50.300">
    <property type="entry name" value="P-loop containing nucleotide triphosphate hydrolases"/>
    <property type="match status" value="1"/>
</dbReference>
<proteinExistence type="predicted"/>
<dbReference type="Pfam" id="PF24883">
    <property type="entry name" value="NPHP3_N"/>
    <property type="match status" value="1"/>
</dbReference>
<evidence type="ECO:0000313" key="3">
    <source>
        <dbReference type="EMBL" id="KAJ4386811.1"/>
    </source>
</evidence>
<evidence type="ECO:0000259" key="2">
    <source>
        <dbReference type="Pfam" id="PF24883"/>
    </source>
</evidence>
<comment type="caution">
    <text evidence="3">The sequence shown here is derived from an EMBL/GenBank/DDBJ whole genome shotgun (WGS) entry which is preliminary data.</text>
</comment>
<feature type="domain" description="Nephrocystin 3-like N-terminal" evidence="2">
    <location>
        <begin position="180"/>
        <end position="338"/>
    </location>
</feature>
<dbReference type="Gene3D" id="1.25.40.20">
    <property type="entry name" value="Ankyrin repeat-containing domain"/>
    <property type="match status" value="2"/>
</dbReference>
<dbReference type="PANTHER" id="PTHR10039:SF15">
    <property type="entry name" value="NACHT DOMAIN-CONTAINING PROTEIN"/>
    <property type="match status" value="1"/>
</dbReference>
<reference evidence="3" key="1">
    <citation type="submission" date="2022-10" db="EMBL/GenBank/DDBJ databases">
        <title>Tapping the CABI collections for fungal endophytes: first genome assemblies for Collariella, Neodidymelliopsis, Ascochyta clinopodiicola, Didymella pomorum, Didymosphaeria variabile, Neocosmospora piperis and Neocucurbitaria cava.</title>
        <authorList>
            <person name="Hill R."/>
        </authorList>
    </citation>
    <scope>NUCLEOTIDE SEQUENCE</scope>
    <source>
        <strain evidence="3">IMI 355082</strain>
    </source>
</reference>
<dbReference type="InterPro" id="IPR027417">
    <property type="entry name" value="P-loop_NTPase"/>
</dbReference>
<accession>A0A9W8YL16</accession>
<dbReference type="Proteomes" id="UP001140453">
    <property type="component" value="Unassembled WGS sequence"/>
</dbReference>
<name>A0A9W8YL16_9PEZI</name>
<dbReference type="InterPro" id="IPR056884">
    <property type="entry name" value="NPHP3-like_N"/>
</dbReference>
<dbReference type="InterPro" id="IPR036770">
    <property type="entry name" value="Ankyrin_rpt-contain_sf"/>
</dbReference>
<dbReference type="EMBL" id="JAPEVB010000006">
    <property type="protein sequence ID" value="KAJ4386811.1"/>
    <property type="molecule type" value="Genomic_DNA"/>
</dbReference>
<gene>
    <name evidence="3" type="ORF">N0V93_009709</name>
</gene>
<dbReference type="PANTHER" id="PTHR10039">
    <property type="entry name" value="AMELOGENIN"/>
    <property type="match status" value="1"/>
</dbReference>
<organism evidence="3 4">
    <name type="scientific">Gnomoniopsis smithogilvyi</name>
    <dbReference type="NCBI Taxonomy" id="1191159"/>
    <lineage>
        <taxon>Eukaryota</taxon>
        <taxon>Fungi</taxon>
        <taxon>Dikarya</taxon>
        <taxon>Ascomycota</taxon>
        <taxon>Pezizomycotina</taxon>
        <taxon>Sordariomycetes</taxon>
        <taxon>Sordariomycetidae</taxon>
        <taxon>Diaporthales</taxon>
        <taxon>Gnomoniaceae</taxon>
        <taxon>Gnomoniopsis</taxon>
    </lineage>
</organism>
<evidence type="ECO:0000313" key="4">
    <source>
        <dbReference type="Proteomes" id="UP001140453"/>
    </source>
</evidence>
<sequence>MSFGFGIGDFLAVIELVTRLRKDFADAPSQIRDLSTELKTFSFVLLDAEVNIAAVELDTTRREALDLTLISAREILNDLQGFIVSNKPIFTVTGSKARVKRAWKRFQFDRQEVSELRLRINTIILELQAFTSNELKHNVRKIARYINNQGQREVLEWLSDDDFHYHKNTQSHLVRNRQVGTRKWLLESDEWNSWLSSHGQTIFCPGIPGSGKTFTTAMALETLDSAAEEQGWIYAYIFCSYQQRGANQSEMLLRSLLRMVLEQTAEVPREIHHWCVKKKDPTIDEITNQLRVALEGHDHAFLLIDALDELETTHWNDLISCLFKVQAAVGVNLYFTSRDSFSDIRAQFNKAIIIPIKATKHDVGIYLTSQMEKLHVPNYIRRDHALQNEICDIIISSVGDMFLLAELHITQLLQNISKRRLQNSLKAIFSGKSDYQKAYENVMERVHSQDNRTCELATNAISLLAYAERPLLSAEFLHALSVDLDITEMTGAELAQMGDLQLMSDSLGVYDPDLAPTVEEVLAACAGLIMHQPESDIVLLVHQTAKEYLTSDTGRRRWFPKAQLKIGAICMVYLQAAKDNKESTYWPFFDYAQKHYGHHILAQSNLDGCDGRAVNATPSKDATMESNLLLSKAQPIIDQIGLARLAQELGGMEDVLLAACKINQLNFARVLLSTQKYRRPAAHPSMARQSSPFSNAECAIDRALIFAVENGLTELVDLLLKFGASPMTLAHGRLDLVRAALKEDFNEIVVLLLEAVNSPGARVFFLSVASDFGDQKTVAQILEHGSLTMSMMQHEEDGFHDSWKAEEAFVDRSKWKDRLTLGQGTYVTPRQFFFDSKFFIVQSPICRAAYAGYPQCVKILWEWIDNETKKVHDNVARNRVLGNAAVCAIAGGHVNVLKLLPPLANAQLPPIADGLALWHMPRIPNILSIAVSWTKLGGPGRIDAVEYLLRDENFELSIRDGCYRNPLTEAIKTASDSFDVIRLILEEKGDQLINLLDENGDTPLLCAVRENNTDAMNMLLCYPGIQPDLKNMYSSGPIDAALDYGYVEAVVLLTSVMEHGVNRLDSNGSTLLHHLIDNNLSRRSREVLPLQGLPTHVERLKRFEGCKIFTCRQMPPNCHGQQIHPYLSRCNVSMLRRVLEAASVTVAQVRSSPCKCGIGTIFLAISTENVEAVEALLDFDPDLVNDRFYDGSSPLDLAACIHNARTRQSMIDLILSKKPIVRTFTKPLPRSPREEDYDSEDHDCDNLCRLFADCSKRRLEPWPRRRLSRRPFSLGTEQTRVINGERCAPGRYVHLRKGIKSCKMMSRRKGKLRLGTKLRLKHNVHS</sequence>
<dbReference type="Pfam" id="PF12796">
    <property type="entry name" value="Ank_2"/>
    <property type="match status" value="1"/>
</dbReference>
<protein>
    <recommendedName>
        <fullName evidence="2">Nephrocystin 3-like N-terminal domain-containing protein</fullName>
    </recommendedName>
</protein>
<dbReference type="SUPFAM" id="SSF48403">
    <property type="entry name" value="Ankyrin repeat"/>
    <property type="match status" value="2"/>
</dbReference>
<keyword evidence="4" id="KW-1185">Reference proteome</keyword>